<keyword evidence="7" id="KW-0520">NAD</keyword>
<proteinExistence type="inferred from homology"/>
<gene>
    <name evidence="7 8" type="primary">nuoK</name>
    <name evidence="8" type="ORF">LC087_12170</name>
</gene>
<evidence type="ECO:0000256" key="7">
    <source>
        <dbReference type="HAMAP-Rule" id="MF_01456"/>
    </source>
</evidence>
<sequence>MNPLSSYLLLALFLFCIGLYGAVTKRNIIVVLICIELMLNAVNLNLVAFSRYGAFPSITGQVFSLFIITVAAAEIAVGLAIILSFYRLKKSVDLKDYDSIK</sequence>
<comment type="subcellular location">
    <subcellularLocation>
        <location evidence="7">Cell membrane</location>
        <topology evidence="7">Multi-pass membrane protein</topology>
    </subcellularLocation>
    <subcellularLocation>
        <location evidence="1">Membrane</location>
        <topology evidence="1">Multi-pass membrane protein</topology>
    </subcellularLocation>
</comment>
<dbReference type="NCBIfam" id="NF004322">
    <property type="entry name" value="PRK05715.1-4"/>
    <property type="match status" value="1"/>
</dbReference>
<keyword evidence="8" id="KW-0560">Oxidoreductase</keyword>
<evidence type="ECO:0000256" key="6">
    <source>
        <dbReference type="ARBA" id="ARBA00023136"/>
    </source>
</evidence>
<dbReference type="Pfam" id="PF00420">
    <property type="entry name" value="Oxidored_q2"/>
    <property type="match status" value="1"/>
</dbReference>
<dbReference type="Proteomes" id="UP001197974">
    <property type="component" value="Chromosome"/>
</dbReference>
<dbReference type="GO" id="GO:0050136">
    <property type="term" value="F:NADH dehydrogenase (quinone) (non-electrogenic) activity"/>
    <property type="evidence" value="ECO:0007669"/>
    <property type="project" value="UniProtKB-EC"/>
</dbReference>
<comment type="similarity">
    <text evidence="2 7">Belongs to the complex I subunit 4L family.</text>
</comment>
<keyword evidence="3 7" id="KW-0813">Transport</keyword>
<feature type="transmembrane region" description="Helical" evidence="7">
    <location>
        <begin position="6"/>
        <end position="23"/>
    </location>
</feature>
<keyword evidence="7" id="KW-1003">Cell membrane</keyword>
<accession>A0ABY9JQF3</accession>
<feature type="transmembrane region" description="Helical" evidence="7">
    <location>
        <begin position="30"/>
        <end position="50"/>
    </location>
</feature>
<keyword evidence="7" id="KW-0874">Quinone</keyword>
<organism evidence="8 9">
    <name type="scientific">Bacillus carboniphilus</name>
    <dbReference type="NCBI Taxonomy" id="86663"/>
    <lineage>
        <taxon>Bacteria</taxon>
        <taxon>Bacillati</taxon>
        <taxon>Bacillota</taxon>
        <taxon>Bacilli</taxon>
        <taxon>Bacillales</taxon>
        <taxon>Bacillaceae</taxon>
        <taxon>Bacillus</taxon>
    </lineage>
</organism>
<keyword evidence="7" id="KW-1278">Translocase</keyword>
<dbReference type="RefSeq" id="WP_226542684.1">
    <property type="nucleotide sequence ID" value="NZ_CP129013.1"/>
</dbReference>
<dbReference type="NCBIfam" id="NF004323">
    <property type="entry name" value="PRK05715.1-5"/>
    <property type="match status" value="1"/>
</dbReference>
<keyword evidence="6 7" id="KW-0472">Membrane</keyword>
<dbReference type="InterPro" id="IPR001133">
    <property type="entry name" value="NADH_UbQ_OxRdtase_chain4L/K"/>
</dbReference>
<keyword evidence="5 7" id="KW-1133">Transmembrane helix</keyword>
<feature type="transmembrane region" description="Helical" evidence="7">
    <location>
        <begin position="62"/>
        <end position="86"/>
    </location>
</feature>
<protein>
    <recommendedName>
        <fullName evidence="7">NADH-quinone oxidoreductase subunit K</fullName>
        <ecNumber evidence="7">7.1.1.-</ecNumber>
    </recommendedName>
    <alternativeName>
        <fullName evidence="7">NADH dehydrogenase I subunit K</fullName>
    </alternativeName>
    <alternativeName>
        <fullName evidence="7">NDH-1 subunit K</fullName>
    </alternativeName>
</protein>
<evidence type="ECO:0000256" key="5">
    <source>
        <dbReference type="ARBA" id="ARBA00022989"/>
    </source>
</evidence>
<dbReference type="InterPro" id="IPR039428">
    <property type="entry name" value="NUOK/Mnh_C1-like"/>
</dbReference>
<dbReference type="EMBL" id="CP129013">
    <property type="protein sequence ID" value="WLR41632.1"/>
    <property type="molecule type" value="Genomic_DNA"/>
</dbReference>
<dbReference type="HAMAP" id="MF_01456">
    <property type="entry name" value="NDH1_NuoK"/>
    <property type="match status" value="1"/>
</dbReference>
<comment type="function">
    <text evidence="7">NDH-1 shuttles electrons from NADH, via FMN and iron-sulfur (Fe-S) centers, to quinones in the respiratory chain. The immediate electron acceptor for the enzyme in this species is believed to be a menaquinone. Couples the redox reaction to proton translocation (for every two electrons transferred, four hydrogen ions are translocated across the cytoplasmic membrane), and thus conserves the redox energy in a proton gradient.</text>
</comment>
<evidence type="ECO:0000313" key="8">
    <source>
        <dbReference type="EMBL" id="WLR41632.1"/>
    </source>
</evidence>
<evidence type="ECO:0000256" key="2">
    <source>
        <dbReference type="ARBA" id="ARBA00010519"/>
    </source>
</evidence>
<dbReference type="Gene3D" id="1.10.287.3510">
    <property type="match status" value="1"/>
</dbReference>
<comment type="subunit">
    <text evidence="7">NDH-1 is composed of 14 different subunits. Subunits NuoA, H, J, K, L, M, N constitute the membrane sector of the complex.</text>
</comment>
<reference evidence="8 9" key="1">
    <citation type="submission" date="2023-06" db="EMBL/GenBank/DDBJ databases">
        <title>Five Gram-positive bacteria isolated from mangrove sediments in Shenzhen, Guangdong, China.</title>
        <authorList>
            <person name="Yu S."/>
            <person name="Zheng W."/>
            <person name="Huang Y."/>
        </authorList>
    </citation>
    <scope>NUCLEOTIDE SEQUENCE [LARGE SCALE GENOMIC DNA]</scope>
    <source>
        <strain evidence="8 9">SaN35-3</strain>
    </source>
</reference>
<dbReference type="EC" id="7.1.1.-" evidence="7"/>
<keyword evidence="4 7" id="KW-0812">Transmembrane</keyword>
<name>A0ABY9JQF3_9BACI</name>
<dbReference type="PANTHER" id="PTHR11434">
    <property type="entry name" value="NADH-UBIQUINONE OXIDOREDUCTASE SUBUNIT ND4L"/>
    <property type="match status" value="1"/>
</dbReference>
<evidence type="ECO:0000256" key="1">
    <source>
        <dbReference type="ARBA" id="ARBA00004141"/>
    </source>
</evidence>
<evidence type="ECO:0000313" key="9">
    <source>
        <dbReference type="Proteomes" id="UP001197974"/>
    </source>
</evidence>
<dbReference type="NCBIfam" id="NF004321">
    <property type="entry name" value="PRK05715.1-3"/>
    <property type="match status" value="1"/>
</dbReference>
<evidence type="ECO:0000256" key="3">
    <source>
        <dbReference type="ARBA" id="ARBA00022448"/>
    </source>
</evidence>
<comment type="catalytic activity">
    <reaction evidence="7">
        <text>a quinone + NADH + 5 H(+)(in) = a quinol + NAD(+) + 4 H(+)(out)</text>
        <dbReference type="Rhea" id="RHEA:57888"/>
        <dbReference type="ChEBI" id="CHEBI:15378"/>
        <dbReference type="ChEBI" id="CHEBI:24646"/>
        <dbReference type="ChEBI" id="CHEBI:57540"/>
        <dbReference type="ChEBI" id="CHEBI:57945"/>
        <dbReference type="ChEBI" id="CHEBI:132124"/>
    </reaction>
</comment>
<dbReference type="NCBIfam" id="NF004320">
    <property type="entry name" value="PRK05715.1-2"/>
    <property type="match status" value="1"/>
</dbReference>
<evidence type="ECO:0000256" key="4">
    <source>
        <dbReference type="ARBA" id="ARBA00022692"/>
    </source>
</evidence>
<dbReference type="PANTHER" id="PTHR11434:SF16">
    <property type="entry name" value="NADH-UBIQUINONE OXIDOREDUCTASE CHAIN 4L"/>
    <property type="match status" value="1"/>
</dbReference>
<keyword evidence="9" id="KW-1185">Reference proteome</keyword>